<dbReference type="Gene3D" id="3.40.50.410">
    <property type="entry name" value="von Willebrand factor, type A domain"/>
    <property type="match status" value="1"/>
</dbReference>
<accession>A0A8S4QU03</accession>
<dbReference type="Proteomes" id="UP000838756">
    <property type="component" value="Unassembled WGS sequence"/>
</dbReference>
<proteinExistence type="predicted"/>
<dbReference type="AlphaFoldDB" id="A0A8S4QU03"/>
<dbReference type="InterPro" id="IPR002369">
    <property type="entry name" value="Integrin_bsu_VWA"/>
</dbReference>
<evidence type="ECO:0000259" key="1">
    <source>
        <dbReference type="Pfam" id="PF00362"/>
    </source>
</evidence>
<organism evidence="2 3">
    <name type="scientific">Pararge aegeria aegeria</name>
    <dbReference type="NCBI Taxonomy" id="348720"/>
    <lineage>
        <taxon>Eukaryota</taxon>
        <taxon>Metazoa</taxon>
        <taxon>Ecdysozoa</taxon>
        <taxon>Arthropoda</taxon>
        <taxon>Hexapoda</taxon>
        <taxon>Insecta</taxon>
        <taxon>Pterygota</taxon>
        <taxon>Neoptera</taxon>
        <taxon>Endopterygota</taxon>
        <taxon>Lepidoptera</taxon>
        <taxon>Glossata</taxon>
        <taxon>Ditrysia</taxon>
        <taxon>Papilionoidea</taxon>
        <taxon>Nymphalidae</taxon>
        <taxon>Satyrinae</taxon>
        <taxon>Satyrini</taxon>
        <taxon>Parargina</taxon>
        <taxon>Pararge</taxon>
    </lineage>
</organism>
<evidence type="ECO:0000313" key="3">
    <source>
        <dbReference type="Proteomes" id="UP000838756"/>
    </source>
</evidence>
<dbReference type="Pfam" id="PF00362">
    <property type="entry name" value="Integrin_beta"/>
    <property type="match status" value="1"/>
</dbReference>
<dbReference type="InterPro" id="IPR036465">
    <property type="entry name" value="vWFA_dom_sf"/>
</dbReference>
<reference evidence="2" key="1">
    <citation type="submission" date="2022-03" db="EMBL/GenBank/DDBJ databases">
        <authorList>
            <person name="Lindestad O."/>
        </authorList>
    </citation>
    <scope>NUCLEOTIDE SEQUENCE</scope>
</reference>
<sequence>MEDNSYTYSTTQDYPSISQINLKVKEHAINV</sequence>
<dbReference type="GO" id="GO:0032991">
    <property type="term" value="C:protein-containing complex"/>
    <property type="evidence" value="ECO:0007669"/>
    <property type="project" value="UniProtKB-ARBA"/>
</dbReference>
<evidence type="ECO:0000313" key="2">
    <source>
        <dbReference type="EMBL" id="CAH2216358.1"/>
    </source>
</evidence>
<gene>
    <name evidence="2" type="primary">jg306</name>
    <name evidence="2" type="ORF">PAEG_LOCUS4408</name>
</gene>
<keyword evidence="3" id="KW-1185">Reference proteome</keyword>
<dbReference type="OrthoDB" id="410592at2759"/>
<feature type="domain" description="Integrin beta subunit VWA" evidence="1">
    <location>
        <begin position="2"/>
        <end position="31"/>
    </location>
</feature>
<protein>
    <submittedName>
        <fullName evidence="2">Jg306 protein</fullName>
    </submittedName>
</protein>
<comment type="caution">
    <text evidence="2">The sequence shown here is derived from an EMBL/GenBank/DDBJ whole genome shotgun (WGS) entry which is preliminary data.</text>
</comment>
<name>A0A8S4QU03_9NEOP</name>
<dbReference type="EMBL" id="CAKXAJ010015156">
    <property type="protein sequence ID" value="CAH2216358.1"/>
    <property type="molecule type" value="Genomic_DNA"/>
</dbReference>
<feature type="non-terminal residue" evidence="2">
    <location>
        <position position="1"/>
    </location>
</feature>